<name>A0A1I8M0J8_MUSDO</name>
<dbReference type="KEGG" id="mde:101893195"/>
<keyword evidence="7" id="KW-1185">Reference proteome</keyword>
<reference evidence="8" key="2">
    <citation type="submission" date="2025-04" db="UniProtKB">
        <authorList>
            <consortium name="RefSeq"/>
        </authorList>
    </citation>
    <scope>IDENTIFICATION</scope>
    <source>
        <strain evidence="8">Aabys</strain>
    </source>
</reference>
<dbReference type="GO" id="GO:1905706">
    <property type="term" value="P:regulation of mitochondrial ATP synthesis coupled proton transport"/>
    <property type="evidence" value="ECO:0007669"/>
    <property type="project" value="TreeGrafter"/>
</dbReference>
<evidence type="ECO:0000256" key="3">
    <source>
        <dbReference type="ARBA" id="ARBA00022679"/>
    </source>
</evidence>
<keyword evidence="5" id="KW-0472">Membrane</keyword>
<accession>A0A1I8M0J8</accession>
<dbReference type="Gene3D" id="3.40.50.150">
    <property type="entry name" value="Vaccinia Virus protein VP39"/>
    <property type="match status" value="1"/>
</dbReference>
<keyword evidence="4" id="KW-0949">S-adenosyl-L-methionine</keyword>
<sequence>MAALNMDALELNSKPSQPKSMSKSAKFLIFATGGVGIGLSVVCASFVAPAFRRICLPYVPATPEQVSNVLKFLPSKGPKRLLDIGSGDGRIVIATAKHGIQSDGVELNPWLVWWSRLAAMREGVSSKTKFFRRDLWKFSLMPYDYVVIFGVEQMMKDLETKLVTEVPSSKVIACRFPLPTLEPLKVIEDGVNSVWFYDLSKAKTRAQES</sequence>
<dbReference type="InterPro" id="IPR029063">
    <property type="entry name" value="SAM-dependent_MTases_sf"/>
</dbReference>
<dbReference type="Proteomes" id="UP001652621">
    <property type="component" value="Unplaced"/>
</dbReference>
<dbReference type="SUPFAM" id="SSF53335">
    <property type="entry name" value="S-adenosyl-L-methionine-dependent methyltransferases"/>
    <property type="match status" value="1"/>
</dbReference>
<dbReference type="STRING" id="7370.A0A1I8M0J8"/>
<comment type="similarity">
    <text evidence="1">Belongs to the ANT/ATPSC lysine N-methyltransferase family.</text>
</comment>
<evidence type="ECO:0000256" key="4">
    <source>
        <dbReference type="ARBA" id="ARBA00022691"/>
    </source>
</evidence>
<protein>
    <submittedName>
        <fullName evidence="8">Protein FAM173B</fullName>
    </submittedName>
</protein>
<dbReference type="AlphaFoldDB" id="A0A1I8M0J8"/>
<proteinExistence type="inferred from homology"/>
<organism evidence="6">
    <name type="scientific">Musca domestica</name>
    <name type="common">House fly</name>
    <dbReference type="NCBI Taxonomy" id="7370"/>
    <lineage>
        <taxon>Eukaryota</taxon>
        <taxon>Metazoa</taxon>
        <taxon>Ecdysozoa</taxon>
        <taxon>Arthropoda</taxon>
        <taxon>Hexapoda</taxon>
        <taxon>Insecta</taxon>
        <taxon>Pterygota</taxon>
        <taxon>Neoptera</taxon>
        <taxon>Endopterygota</taxon>
        <taxon>Diptera</taxon>
        <taxon>Brachycera</taxon>
        <taxon>Muscomorpha</taxon>
        <taxon>Muscoidea</taxon>
        <taxon>Muscidae</taxon>
        <taxon>Musca</taxon>
    </lineage>
</organism>
<dbReference type="InterPro" id="IPR026170">
    <property type="entry name" value="FAM173A/B"/>
</dbReference>
<gene>
    <name evidence="6" type="primary">101893195</name>
    <name evidence="8" type="synonym">LOC101893195</name>
</gene>
<evidence type="ECO:0000313" key="6">
    <source>
        <dbReference type="EnsemblMetazoa" id="MDOA000032-PA"/>
    </source>
</evidence>
<dbReference type="PANTHER" id="PTHR13610:SF9">
    <property type="entry name" value="FI06469P"/>
    <property type="match status" value="1"/>
</dbReference>
<dbReference type="GO" id="GO:0016279">
    <property type="term" value="F:protein-lysine N-methyltransferase activity"/>
    <property type="evidence" value="ECO:0007669"/>
    <property type="project" value="InterPro"/>
</dbReference>
<dbReference type="eggNOG" id="KOG4058">
    <property type="taxonomic scope" value="Eukaryota"/>
</dbReference>
<evidence type="ECO:0000313" key="7">
    <source>
        <dbReference type="Proteomes" id="UP001652621"/>
    </source>
</evidence>
<dbReference type="RefSeq" id="XP_005181561.1">
    <property type="nucleotide sequence ID" value="XM_005181504.3"/>
</dbReference>
<keyword evidence="2" id="KW-0489">Methyltransferase</keyword>
<dbReference type="GO" id="GO:0005739">
    <property type="term" value="C:mitochondrion"/>
    <property type="evidence" value="ECO:0007669"/>
    <property type="project" value="TreeGrafter"/>
</dbReference>
<dbReference type="PANTHER" id="PTHR13610">
    <property type="entry name" value="METHYLTRANSFERASE DOMAIN-CONTAINING PROTEIN"/>
    <property type="match status" value="1"/>
</dbReference>
<dbReference type="Pfam" id="PF13489">
    <property type="entry name" value="Methyltransf_23"/>
    <property type="match status" value="1"/>
</dbReference>
<dbReference type="EnsemblMetazoa" id="MDOA000032-RA">
    <property type="protein sequence ID" value="MDOA000032-PA"/>
    <property type="gene ID" value="MDOA000032"/>
</dbReference>
<dbReference type="VEuPathDB" id="VectorBase:MDOA000032"/>
<evidence type="ECO:0000256" key="1">
    <source>
        <dbReference type="ARBA" id="ARBA00010633"/>
    </source>
</evidence>
<reference evidence="6" key="1">
    <citation type="submission" date="2020-05" db="UniProtKB">
        <authorList>
            <consortium name="EnsemblMetazoa"/>
        </authorList>
    </citation>
    <scope>IDENTIFICATION</scope>
    <source>
        <strain evidence="6">Aabys</strain>
    </source>
</reference>
<keyword evidence="3" id="KW-0808">Transferase</keyword>
<dbReference type="GO" id="GO:0032259">
    <property type="term" value="P:methylation"/>
    <property type="evidence" value="ECO:0007669"/>
    <property type="project" value="UniProtKB-KW"/>
</dbReference>
<dbReference type="OrthoDB" id="66144at2759"/>
<feature type="transmembrane region" description="Helical" evidence="5">
    <location>
        <begin position="27"/>
        <end position="51"/>
    </location>
</feature>
<evidence type="ECO:0000256" key="2">
    <source>
        <dbReference type="ARBA" id="ARBA00022603"/>
    </source>
</evidence>
<keyword evidence="5" id="KW-0812">Transmembrane</keyword>
<keyword evidence="5" id="KW-1133">Transmembrane helix</keyword>
<dbReference type="GeneID" id="101893195"/>
<dbReference type="VEuPathDB" id="VectorBase:MDOMA2_007035"/>
<evidence type="ECO:0000256" key="5">
    <source>
        <dbReference type="SAM" id="Phobius"/>
    </source>
</evidence>
<evidence type="ECO:0000313" key="8">
    <source>
        <dbReference type="RefSeq" id="XP_005181561.1"/>
    </source>
</evidence>